<dbReference type="AlphaFoldDB" id="A0A1M5EY84"/>
<name>A0A1M5EY84_STRHI</name>
<reference evidence="1 2" key="1">
    <citation type="submission" date="2016-11" db="EMBL/GenBank/DDBJ databases">
        <authorList>
            <person name="Jaros S."/>
            <person name="Januszkiewicz K."/>
            <person name="Wedrychowicz H."/>
        </authorList>
    </citation>
    <scope>NUCLEOTIDE SEQUENCE [LARGE SCALE GENOMIC DNA]</scope>
    <source>
        <strain evidence="1 2">DSM 44523</strain>
    </source>
</reference>
<evidence type="ECO:0000313" key="2">
    <source>
        <dbReference type="Proteomes" id="UP000184501"/>
    </source>
</evidence>
<dbReference type="Proteomes" id="UP000184501">
    <property type="component" value="Unassembled WGS sequence"/>
</dbReference>
<dbReference type="EMBL" id="FQVN01000005">
    <property type="protein sequence ID" value="SHF83992.1"/>
    <property type="molecule type" value="Genomic_DNA"/>
</dbReference>
<proteinExistence type="predicted"/>
<protein>
    <submittedName>
        <fullName evidence="1">Uncharacterized protein</fullName>
    </submittedName>
</protein>
<keyword evidence="2" id="KW-1185">Reference proteome</keyword>
<organism evidence="1 2">
    <name type="scientific">Streptoalloteichus hindustanus</name>
    <dbReference type="NCBI Taxonomy" id="2017"/>
    <lineage>
        <taxon>Bacteria</taxon>
        <taxon>Bacillati</taxon>
        <taxon>Actinomycetota</taxon>
        <taxon>Actinomycetes</taxon>
        <taxon>Pseudonocardiales</taxon>
        <taxon>Pseudonocardiaceae</taxon>
        <taxon>Streptoalloteichus</taxon>
    </lineage>
</organism>
<evidence type="ECO:0000313" key="1">
    <source>
        <dbReference type="EMBL" id="SHF83992.1"/>
    </source>
</evidence>
<dbReference type="RefSeq" id="WP_073484224.1">
    <property type="nucleotide sequence ID" value="NZ_FQVN01000005.1"/>
</dbReference>
<sequence length="169" mass="18545">MSADALDPRRVDQVRTVVARLEALVAPLGGQVTDEGEDLRQGVASHRWTIHPPRAGLPTTEINAYPDSCAVAVNTPDAPYVEARYDADDDSPFEVNPNSQLTWIEAMVRAAVDGGWSYQRDYAADGALVATRTEIDADGWCVSLHRRYLSQVEVTHVEHHPIPGWSATI</sequence>
<accession>A0A1M5EY84</accession>
<gene>
    <name evidence="1" type="ORF">SAMN05444320_105185</name>
</gene>